<sequence>MTQTPRCDASNRLFELPPEILFYLSEFFNSSRDLLAMACMNSTAKCTFLPRLYTFNVRRQESSALIWAAQNNKVALVNRLLEEYRANTNTTDNRSRTPVFHAIQSGSEEIIRTLLDGTADINWQDDRNQTPLLYALQRRHLSLARVLLRHFNPSVDCTDFMDRNAIWYAVANCDEQLVQLLLERQSDIWMMDYRQTTPLKLAISKRNLPIVQLLLDHSQARPSQPRLVDVNAGDHPLCLAVYAGLNEIAQTLIEYGAELHVRNRYGQPLLHRAASNGHDDVTQLLLSHGVDVNSTDPGGRTALHFAAFYGHKSTTKLLLSTPGIDIAACDIEGATPLCAAARGNHRSVALQILAEEPANINARGFGQKTALHFAVQNRNFHLACSLVELHSLDPNICDDQGWTALSYAAGQGDLRMMDLLLTRSDLELNVSRAPPIYLAAERGHLEVVRRLVSLQQVDINQTFWRKSPLFIAIENGYRGIAKLLLKQGSRLNVNAETSLGDTALHHALSYGNSHIVELLLRDDRLDVTGTNRYGESALELAARKGKEHVVRLLCRDRRARNGSHLRSAMDATSNLRILYFLQRQLMRRDVQHDVRRSARLAGGSYQVMESRTTPPLRRSARLSQPRVRRSR</sequence>
<dbReference type="SMART" id="SM00248">
    <property type="entry name" value="ANK"/>
    <property type="match status" value="15"/>
</dbReference>
<dbReference type="GO" id="GO:0000976">
    <property type="term" value="F:transcription cis-regulatory region binding"/>
    <property type="evidence" value="ECO:0007669"/>
    <property type="project" value="TreeGrafter"/>
</dbReference>
<dbReference type="AlphaFoldDB" id="A0A0F7U118"/>
<feature type="repeat" description="ANK" evidence="3">
    <location>
        <begin position="298"/>
        <end position="320"/>
    </location>
</feature>
<dbReference type="Pfam" id="PF00023">
    <property type="entry name" value="Ank"/>
    <property type="match status" value="1"/>
</dbReference>
<organism evidence="5 6">
    <name type="scientific">Penicillium brasilianum</name>
    <dbReference type="NCBI Taxonomy" id="104259"/>
    <lineage>
        <taxon>Eukaryota</taxon>
        <taxon>Fungi</taxon>
        <taxon>Dikarya</taxon>
        <taxon>Ascomycota</taxon>
        <taxon>Pezizomycotina</taxon>
        <taxon>Eurotiomycetes</taxon>
        <taxon>Eurotiomycetidae</taxon>
        <taxon>Eurotiales</taxon>
        <taxon>Aspergillaceae</taxon>
        <taxon>Penicillium</taxon>
    </lineage>
</organism>
<accession>A0A0F7U118</accession>
<dbReference type="PROSITE" id="PS50297">
    <property type="entry name" value="ANK_REP_REGION"/>
    <property type="match status" value="5"/>
</dbReference>
<dbReference type="PANTHER" id="PTHR24193:SF121">
    <property type="entry name" value="ADA2A-CONTAINING COMPLEX COMPONENT 3, ISOFORM D"/>
    <property type="match status" value="1"/>
</dbReference>
<feature type="repeat" description="ANK" evidence="3">
    <location>
        <begin position="332"/>
        <end position="365"/>
    </location>
</feature>
<dbReference type="SUPFAM" id="SSF48403">
    <property type="entry name" value="Ankyrin repeat"/>
    <property type="match status" value="2"/>
</dbReference>
<dbReference type="STRING" id="104259.A0A0F7U118"/>
<dbReference type="Pfam" id="PF13637">
    <property type="entry name" value="Ank_4"/>
    <property type="match status" value="1"/>
</dbReference>
<dbReference type="Pfam" id="PF12796">
    <property type="entry name" value="Ank_2"/>
    <property type="match status" value="4"/>
</dbReference>
<keyword evidence="6" id="KW-1185">Reference proteome</keyword>
<dbReference type="GO" id="GO:0005634">
    <property type="term" value="C:nucleus"/>
    <property type="evidence" value="ECO:0007669"/>
    <property type="project" value="TreeGrafter"/>
</dbReference>
<dbReference type="GO" id="GO:0045944">
    <property type="term" value="P:positive regulation of transcription by RNA polymerase II"/>
    <property type="evidence" value="ECO:0007669"/>
    <property type="project" value="TreeGrafter"/>
</dbReference>
<dbReference type="Gene3D" id="1.25.40.20">
    <property type="entry name" value="Ankyrin repeat-containing domain"/>
    <property type="match status" value="4"/>
</dbReference>
<evidence type="ECO:0000313" key="5">
    <source>
        <dbReference type="EMBL" id="CEJ62654.1"/>
    </source>
</evidence>
<evidence type="ECO:0000256" key="3">
    <source>
        <dbReference type="PROSITE-ProRule" id="PRU00023"/>
    </source>
</evidence>
<gene>
    <name evidence="5" type="ORF">PMG11_11148</name>
</gene>
<proteinExistence type="predicted"/>
<dbReference type="InterPro" id="IPR002110">
    <property type="entry name" value="Ankyrin_rpt"/>
</dbReference>
<dbReference type="InterPro" id="IPR050663">
    <property type="entry name" value="Ankyrin-SOCS_Box"/>
</dbReference>
<protein>
    <submittedName>
        <fullName evidence="5">Uncharacterized protein</fullName>
    </submittedName>
</protein>
<feature type="repeat" description="ANK" evidence="3">
    <location>
        <begin position="265"/>
        <end position="297"/>
    </location>
</feature>
<keyword evidence="2 3" id="KW-0040">ANK repeat</keyword>
<feature type="region of interest" description="Disordered" evidence="4">
    <location>
        <begin position="605"/>
        <end position="631"/>
    </location>
</feature>
<feature type="repeat" description="ANK" evidence="3">
    <location>
        <begin position="232"/>
        <end position="264"/>
    </location>
</feature>
<keyword evidence="1" id="KW-0677">Repeat</keyword>
<dbReference type="PANTHER" id="PTHR24193">
    <property type="entry name" value="ANKYRIN REPEAT PROTEIN"/>
    <property type="match status" value="1"/>
</dbReference>
<feature type="repeat" description="ANK" evidence="3">
    <location>
        <begin position="499"/>
        <end position="521"/>
    </location>
</feature>
<evidence type="ECO:0000313" key="6">
    <source>
        <dbReference type="Proteomes" id="UP000042958"/>
    </source>
</evidence>
<feature type="repeat" description="ANK" evidence="3">
    <location>
        <begin position="94"/>
        <end position="126"/>
    </location>
</feature>
<dbReference type="PROSITE" id="PS50088">
    <property type="entry name" value="ANK_REPEAT"/>
    <property type="match status" value="7"/>
</dbReference>
<dbReference type="PRINTS" id="PR01415">
    <property type="entry name" value="ANKYRIN"/>
</dbReference>
<evidence type="ECO:0000256" key="4">
    <source>
        <dbReference type="SAM" id="MobiDB-lite"/>
    </source>
</evidence>
<evidence type="ECO:0000256" key="1">
    <source>
        <dbReference type="ARBA" id="ARBA00022737"/>
    </source>
</evidence>
<name>A0A0F7U118_PENBI</name>
<reference evidence="6" key="1">
    <citation type="journal article" date="2015" name="Genome Announc.">
        <title>Draft genome sequence of the fungus Penicillium brasilianum MG11.</title>
        <authorList>
            <person name="Horn F."/>
            <person name="Linde J."/>
            <person name="Mattern D.J."/>
            <person name="Walther G."/>
            <person name="Guthke R."/>
            <person name="Brakhage A.A."/>
            <person name="Valiante V."/>
        </authorList>
    </citation>
    <scope>NUCLEOTIDE SEQUENCE [LARGE SCALE GENOMIC DNA]</scope>
    <source>
        <strain evidence="6">MG11</strain>
    </source>
</reference>
<dbReference type="Proteomes" id="UP000042958">
    <property type="component" value="Unassembled WGS sequence"/>
</dbReference>
<dbReference type="EMBL" id="CDHK01000019">
    <property type="protein sequence ID" value="CEJ62654.1"/>
    <property type="molecule type" value="Genomic_DNA"/>
</dbReference>
<evidence type="ECO:0000256" key="2">
    <source>
        <dbReference type="ARBA" id="ARBA00023043"/>
    </source>
</evidence>
<feature type="repeat" description="ANK" evidence="3">
    <location>
        <begin position="464"/>
        <end position="496"/>
    </location>
</feature>
<dbReference type="InterPro" id="IPR036770">
    <property type="entry name" value="Ankyrin_rpt-contain_sf"/>
</dbReference>
<dbReference type="OrthoDB" id="341259at2759"/>